<dbReference type="Pfam" id="PF00892">
    <property type="entry name" value="EamA"/>
    <property type="match status" value="2"/>
</dbReference>
<keyword evidence="4 6" id="KW-1133">Transmembrane helix</keyword>
<dbReference type="EMBL" id="DTMM01000073">
    <property type="protein sequence ID" value="HFT93018.1"/>
    <property type="molecule type" value="Genomic_DNA"/>
</dbReference>
<feature type="transmembrane region" description="Helical" evidence="6">
    <location>
        <begin position="12"/>
        <end position="32"/>
    </location>
</feature>
<sequence>MNIPALNRPQWGVIFVSLSAIGFAAKGIFAKLAYHEGVDPSTLLTLRMLSVLPVYVFGLFWFGRNKPLSRPPVASRDFMTIALMGLMGFDISAVLDFDGLARIPAGTERLILFLYPTFVVFLSSIVHRKPIGLRELVASGLAYVGIALVTEGSGSSHPVSFTGVGLVLASALFYAFYLVGMEGLLRRFDPLWLTSVVMVLSTAAIFIQSALAGSLHPQEVNSRALVQILLMGIFSTAIPTFLVSLGISMIGASRAAVISFFGPVATLLMAMAFLGEKLSILQEAGTVVVLCGVALVIFRNTSPLIWKKSSETTGTDEAFR</sequence>
<accession>A0A7C3LX20</accession>
<reference evidence="8" key="1">
    <citation type="journal article" date="2020" name="mSystems">
        <title>Genome- and Community-Level Interaction Insights into Carbon Utilization and Element Cycling Functions of Hydrothermarchaeota in Hydrothermal Sediment.</title>
        <authorList>
            <person name="Zhou Z."/>
            <person name="Liu Y."/>
            <person name="Xu W."/>
            <person name="Pan J."/>
            <person name="Luo Z.H."/>
            <person name="Li M."/>
        </authorList>
    </citation>
    <scope>NUCLEOTIDE SEQUENCE [LARGE SCALE GENOMIC DNA]</scope>
    <source>
        <strain evidence="8">SpSt-902</strain>
    </source>
</reference>
<feature type="domain" description="EamA" evidence="7">
    <location>
        <begin position="11"/>
        <end position="150"/>
    </location>
</feature>
<keyword evidence="3 6" id="KW-0812">Transmembrane</keyword>
<proteinExistence type="predicted"/>
<keyword evidence="5 6" id="KW-0472">Membrane</keyword>
<evidence type="ECO:0000256" key="5">
    <source>
        <dbReference type="ARBA" id="ARBA00023136"/>
    </source>
</evidence>
<feature type="transmembrane region" description="Helical" evidence="6">
    <location>
        <begin position="78"/>
        <end position="97"/>
    </location>
</feature>
<dbReference type="PANTHER" id="PTHR32322">
    <property type="entry name" value="INNER MEMBRANE TRANSPORTER"/>
    <property type="match status" value="1"/>
</dbReference>
<protein>
    <submittedName>
        <fullName evidence="8">EamA/RhaT family transporter</fullName>
    </submittedName>
</protein>
<feature type="transmembrane region" description="Helical" evidence="6">
    <location>
        <begin position="280"/>
        <end position="298"/>
    </location>
</feature>
<feature type="transmembrane region" description="Helical" evidence="6">
    <location>
        <begin position="159"/>
        <end position="179"/>
    </location>
</feature>
<organism evidence="8">
    <name type="scientific">Leptospirillum ferriphilum</name>
    <dbReference type="NCBI Taxonomy" id="178606"/>
    <lineage>
        <taxon>Bacteria</taxon>
        <taxon>Pseudomonadati</taxon>
        <taxon>Nitrospirota</taxon>
        <taxon>Nitrospiria</taxon>
        <taxon>Nitrospirales</taxon>
        <taxon>Nitrospiraceae</taxon>
        <taxon>Leptospirillum</taxon>
    </lineage>
</organism>
<feature type="transmembrane region" description="Helical" evidence="6">
    <location>
        <begin position="109"/>
        <end position="126"/>
    </location>
</feature>
<feature type="domain" description="EamA" evidence="7">
    <location>
        <begin position="162"/>
        <end position="297"/>
    </location>
</feature>
<dbReference type="SUPFAM" id="SSF103481">
    <property type="entry name" value="Multidrug resistance efflux transporter EmrE"/>
    <property type="match status" value="2"/>
</dbReference>
<gene>
    <name evidence="8" type="ORF">ENX03_03560</name>
</gene>
<comment type="caution">
    <text evidence="8">The sequence shown here is derived from an EMBL/GenBank/DDBJ whole genome shotgun (WGS) entry which is preliminary data.</text>
</comment>
<feature type="transmembrane region" description="Helical" evidence="6">
    <location>
        <begin position="44"/>
        <end position="63"/>
    </location>
</feature>
<feature type="transmembrane region" description="Helical" evidence="6">
    <location>
        <begin position="255"/>
        <end position="274"/>
    </location>
</feature>
<evidence type="ECO:0000256" key="3">
    <source>
        <dbReference type="ARBA" id="ARBA00022692"/>
    </source>
</evidence>
<feature type="transmembrane region" description="Helical" evidence="6">
    <location>
        <begin position="224"/>
        <end position="243"/>
    </location>
</feature>
<evidence type="ECO:0000313" key="8">
    <source>
        <dbReference type="EMBL" id="HFT93018.1"/>
    </source>
</evidence>
<evidence type="ECO:0000256" key="2">
    <source>
        <dbReference type="ARBA" id="ARBA00022475"/>
    </source>
</evidence>
<dbReference type="AlphaFoldDB" id="A0A7C3LX20"/>
<evidence type="ECO:0000256" key="4">
    <source>
        <dbReference type="ARBA" id="ARBA00022989"/>
    </source>
</evidence>
<evidence type="ECO:0000256" key="1">
    <source>
        <dbReference type="ARBA" id="ARBA00004651"/>
    </source>
</evidence>
<dbReference type="InterPro" id="IPR050638">
    <property type="entry name" value="AA-Vitamin_Transporters"/>
</dbReference>
<dbReference type="InterPro" id="IPR000620">
    <property type="entry name" value="EamA_dom"/>
</dbReference>
<evidence type="ECO:0000259" key="7">
    <source>
        <dbReference type="Pfam" id="PF00892"/>
    </source>
</evidence>
<comment type="subcellular location">
    <subcellularLocation>
        <location evidence="1">Cell membrane</location>
        <topology evidence="1">Multi-pass membrane protein</topology>
    </subcellularLocation>
</comment>
<feature type="transmembrane region" description="Helical" evidence="6">
    <location>
        <begin position="191"/>
        <end position="212"/>
    </location>
</feature>
<dbReference type="PANTHER" id="PTHR32322:SF18">
    <property type="entry name" value="S-ADENOSYLMETHIONINE_S-ADENOSYLHOMOCYSTEINE TRANSPORTER"/>
    <property type="match status" value="1"/>
</dbReference>
<dbReference type="InterPro" id="IPR037185">
    <property type="entry name" value="EmrE-like"/>
</dbReference>
<dbReference type="GO" id="GO:0005886">
    <property type="term" value="C:plasma membrane"/>
    <property type="evidence" value="ECO:0007669"/>
    <property type="project" value="UniProtKB-SubCell"/>
</dbReference>
<name>A0A7C3LX20_9BACT</name>
<dbReference type="Gene3D" id="1.10.3730.20">
    <property type="match status" value="1"/>
</dbReference>
<evidence type="ECO:0000256" key="6">
    <source>
        <dbReference type="SAM" id="Phobius"/>
    </source>
</evidence>
<keyword evidence="2" id="KW-1003">Cell membrane</keyword>